<dbReference type="Proteomes" id="UP001165083">
    <property type="component" value="Unassembled WGS sequence"/>
</dbReference>
<protein>
    <submittedName>
        <fullName evidence="1">Unnamed protein product</fullName>
    </submittedName>
</protein>
<organism evidence="1 2">
    <name type="scientific">Phytophthora lilii</name>
    <dbReference type="NCBI Taxonomy" id="2077276"/>
    <lineage>
        <taxon>Eukaryota</taxon>
        <taxon>Sar</taxon>
        <taxon>Stramenopiles</taxon>
        <taxon>Oomycota</taxon>
        <taxon>Peronosporomycetes</taxon>
        <taxon>Peronosporales</taxon>
        <taxon>Peronosporaceae</taxon>
        <taxon>Phytophthora</taxon>
    </lineage>
</organism>
<proteinExistence type="predicted"/>
<dbReference type="EMBL" id="BSXW01001053">
    <property type="protein sequence ID" value="GMF33190.1"/>
    <property type="molecule type" value="Genomic_DNA"/>
</dbReference>
<comment type="caution">
    <text evidence="1">The sequence shown here is derived from an EMBL/GenBank/DDBJ whole genome shotgun (WGS) entry which is preliminary data.</text>
</comment>
<name>A0A9W7CHG7_9STRA</name>
<evidence type="ECO:0000313" key="2">
    <source>
        <dbReference type="Proteomes" id="UP001165083"/>
    </source>
</evidence>
<sequence length="94" mass="10623">MHATRSEDPEERPVEFQWSSVSDDSADACTLCNLKQLTHLHNEDEDERTSTQQLAFDDCNLSNKIFLDNTSGANQLDFVRWGIDSDDSGSDTVR</sequence>
<accession>A0A9W7CHG7</accession>
<keyword evidence="2" id="KW-1185">Reference proteome</keyword>
<dbReference type="AlphaFoldDB" id="A0A9W7CHG7"/>
<evidence type="ECO:0000313" key="1">
    <source>
        <dbReference type="EMBL" id="GMF33190.1"/>
    </source>
</evidence>
<reference evidence="1" key="1">
    <citation type="submission" date="2023-04" db="EMBL/GenBank/DDBJ databases">
        <title>Phytophthora lilii NBRC 32176.</title>
        <authorList>
            <person name="Ichikawa N."/>
            <person name="Sato H."/>
            <person name="Tonouchi N."/>
        </authorList>
    </citation>
    <scope>NUCLEOTIDE SEQUENCE</scope>
    <source>
        <strain evidence="1">NBRC 32176</strain>
    </source>
</reference>
<gene>
    <name evidence="1" type="ORF">Plil01_001415300</name>
</gene>